<evidence type="ECO:0000313" key="3">
    <source>
        <dbReference type="Proteomes" id="UP000092461"/>
    </source>
</evidence>
<organism evidence="2 3">
    <name type="scientific">Lutzomyia longipalpis</name>
    <name type="common">Sand fly</name>
    <dbReference type="NCBI Taxonomy" id="7200"/>
    <lineage>
        <taxon>Eukaryota</taxon>
        <taxon>Metazoa</taxon>
        <taxon>Ecdysozoa</taxon>
        <taxon>Arthropoda</taxon>
        <taxon>Hexapoda</taxon>
        <taxon>Insecta</taxon>
        <taxon>Pterygota</taxon>
        <taxon>Neoptera</taxon>
        <taxon>Endopterygota</taxon>
        <taxon>Diptera</taxon>
        <taxon>Nematocera</taxon>
        <taxon>Psychodoidea</taxon>
        <taxon>Psychodidae</taxon>
        <taxon>Lutzomyia</taxon>
        <taxon>Lutzomyia</taxon>
    </lineage>
</organism>
<protein>
    <submittedName>
        <fullName evidence="2">Uncharacterized protein</fullName>
    </submittedName>
</protein>
<dbReference type="AlphaFoldDB" id="A0A3F2ZDB9"/>
<dbReference type="EnsemblMetazoa" id="LLOJ010884-RA">
    <property type="protein sequence ID" value="LLOJ010884-PA"/>
    <property type="gene ID" value="LLOJ010884"/>
</dbReference>
<feature type="transmembrane region" description="Helical" evidence="1">
    <location>
        <begin position="345"/>
        <end position="363"/>
    </location>
</feature>
<accession>A0A3F2ZDB9</accession>
<sequence length="368" mass="43566">MFFTDSLGILFIFQKYTTIPNFHYKSPLKLCTIILRTLPLILFILWFLVEFFISNFYKTIHPNNPNENIVGVTDFAMKLSYFVNRYTVTGMIVTGLRNNIHHIKLIYKILALEDKLRCLAFKRNIKLISRCNIEAASVIVFNCSLMLGYCLFDMIDSNFFIVQFYSMIVYIFGSMMFLYFINFFREFIKILNFIIDLTKMYGNRFRIQAIVQKFCRTIPLVNSALGNMIFVDLVQHVLLAVLTIYYLLWLTFEGTYVRAHEAVTIACYIWLITIFGLIIELCRVGNKLKRKIQQLMDFQKYILCPIEDALQSKSIKFNKEQLQLWRFHIETRILAAESIEINNKGYFTVLSFIITYFIILIQFKQMEE</sequence>
<proteinExistence type="predicted"/>
<dbReference type="Proteomes" id="UP000092461">
    <property type="component" value="Unassembled WGS sequence"/>
</dbReference>
<keyword evidence="1" id="KW-0472">Membrane</keyword>
<feature type="transmembrane region" description="Helical" evidence="1">
    <location>
        <begin position="164"/>
        <end position="184"/>
    </location>
</feature>
<evidence type="ECO:0000256" key="1">
    <source>
        <dbReference type="SAM" id="Phobius"/>
    </source>
</evidence>
<dbReference type="EMBL" id="AJWK01027476">
    <property type="status" value="NOT_ANNOTATED_CDS"/>
    <property type="molecule type" value="Genomic_DNA"/>
</dbReference>
<reference evidence="2" key="1">
    <citation type="submission" date="2020-05" db="UniProtKB">
        <authorList>
            <consortium name="EnsemblMetazoa"/>
        </authorList>
    </citation>
    <scope>IDENTIFICATION</scope>
    <source>
        <strain evidence="2">Jacobina</strain>
    </source>
</reference>
<dbReference type="VEuPathDB" id="VectorBase:LLOJ010884"/>
<keyword evidence="1" id="KW-1133">Transmembrane helix</keyword>
<name>A0A3F2ZDB9_LUTLO</name>
<keyword evidence="1" id="KW-0812">Transmembrane</keyword>
<keyword evidence="3" id="KW-1185">Reference proteome</keyword>
<feature type="transmembrane region" description="Helical" evidence="1">
    <location>
        <begin position="131"/>
        <end position="152"/>
    </location>
</feature>
<evidence type="ECO:0000313" key="2">
    <source>
        <dbReference type="EnsemblMetazoa" id="LLOJ010884-PA"/>
    </source>
</evidence>
<feature type="transmembrane region" description="Helical" evidence="1">
    <location>
        <begin position="33"/>
        <end position="53"/>
    </location>
</feature>
<feature type="transmembrane region" description="Helical" evidence="1">
    <location>
        <begin position="229"/>
        <end position="250"/>
    </location>
</feature>
<feature type="transmembrane region" description="Helical" evidence="1">
    <location>
        <begin position="262"/>
        <end position="282"/>
    </location>
</feature>